<evidence type="ECO:0000313" key="3">
    <source>
        <dbReference type="Proteomes" id="UP000005940"/>
    </source>
</evidence>
<reference evidence="2 3" key="1">
    <citation type="journal article" date="2012" name="J. Bacteriol.">
        <title>Draft genome of Streptomyces tsukubaensis NRRL 18488, the producer of the clinically important immunosuppressant tacrolimus (FK506).</title>
        <authorList>
            <person name="Barreiro C."/>
            <person name="Prieto C."/>
            <person name="Sola-Landa A."/>
            <person name="Solera E."/>
            <person name="Martinez-Castro M."/>
            <person name="Perez-Redondo R."/>
            <person name="Garcia-Estrada C."/>
            <person name="Aparicio J.F."/>
            <person name="Fernandez-Martinez L.T."/>
            <person name="Santos-Aberturas J."/>
            <person name="Salehi-Najafabadi Z."/>
            <person name="Rodriguez-Garcia A."/>
            <person name="Tauch A."/>
            <person name="Martin J.F."/>
        </authorList>
    </citation>
    <scope>NUCLEOTIDE SEQUENCE [LARGE SCALE GENOMIC DNA]</scope>
    <source>
        <strain evidence="3">DSM 42081 / NBRC 108919 / NRRL 18488 / 9993</strain>
    </source>
</reference>
<evidence type="ECO:0000256" key="1">
    <source>
        <dbReference type="SAM" id="MobiDB-lite"/>
    </source>
</evidence>
<organism evidence="2 3">
    <name type="scientific">Streptomyces tsukubensis (strain DSM 42081 / NBRC 108919 / NRRL 18488 / 9993)</name>
    <dbReference type="NCBI Taxonomy" id="1114943"/>
    <lineage>
        <taxon>Bacteria</taxon>
        <taxon>Bacillati</taxon>
        <taxon>Actinomycetota</taxon>
        <taxon>Actinomycetes</taxon>
        <taxon>Kitasatosporales</taxon>
        <taxon>Streptomycetaceae</taxon>
        <taxon>Streptomyces</taxon>
    </lineage>
</organism>
<accession>A0A7G3UTX6</accession>
<keyword evidence="3" id="KW-1185">Reference proteome</keyword>
<evidence type="ECO:0000313" key="2">
    <source>
        <dbReference type="EMBL" id="QKM71652.1"/>
    </source>
</evidence>
<name>A0A7G3UTX6_STRT9</name>
<proteinExistence type="predicted"/>
<dbReference type="Proteomes" id="UP000005940">
    <property type="component" value="Chromosome"/>
</dbReference>
<protein>
    <submittedName>
        <fullName evidence="2">Uncharacterized protein</fullName>
    </submittedName>
</protein>
<feature type="region of interest" description="Disordered" evidence="1">
    <location>
        <begin position="506"/>
        <end position="532"/>
    </location>
</feature>
<dbReference type="EMBL" id="CP029159">
    <property type="protein sequence ID" value="QKM71652.1"/>
    <property type="molecule type" value="Genomic_DNA"/>
</dbReference>
<sequence length="612" mass="66782">MRYRYQSLRHLKDHVRQTIHGTLAINSYAVSILGRKVTRPLITHPVEFTFEDGAEPFYALVVRDGITRLASAWAVLAGPDAEAGKAADLVVESLFGDTPAEPAGGASLGERLAAHRQAHRNALTGEFQRATAEDDAERSVPIGQTFVVPADIAVGIEGHLERLLAPEDVFDDAMRSILASVHVEFKAWDTAAQNVEVATRALKRLIQIDDLEVPKEDLQVVYGMAVGRIGPEDLPKEYGDDRLPGTALWRGVQVVHGLTRPQVFGRLKDQAKIIKGGSRMSAKGFADMLGPILDRPWRNAKKAVSKQARNAWGNGGVLTGDVLKEWDPVLTDDFTELVQPAMDGDLDARCTLAVAGGIALIADKLLTRNVGSSLLAAKEKGGVPFRADVPKIVEGLSAPGNELGLWTLALAANRFRHDALPENAQVLRQLIRRDRSHQEGTPYVHLKVDVTHPDKIARDEHGVPVRLLEWDVVWASDPQRAESAWKAQQFRQSPLPMMPVLPAGLREESDPAETDVSPAAEPSADQLSAPVPAARRAEGFQRTLRNALESAQYALDGLTDIDRTAGSWPPVMEAASFGSLRQTLLELQTDLENLRRNIQGDDSLPLEDDDVA</sequence>
<dbReference type="AlphaFoldDB" id="A0A7G3UTX6"/>
<gene>
    <name evidence="2" type="ORF">STSU_016470</name>
</gene>